<comment type="caution">
    <text evidence="2">The sequence shown here is derived from an EMBL/GenBank/DDBJ whole genome shotgun (WGS) entry which is preliminary data.</text>
</comment>
<reference evidence="2" key="1">
    <citation type="journal article" date="2021" name="Nat. Commun.">
        <title>Genetic determinants of endophytism in the Arabidopsis root mycobiome.</title>
        <authorList>
            <person name="Mesny F."/>
            <person name="Miyauchi S."/>
            <person name="Thiergart T."/>
            <person name="Pickel B."/>
            <person name="Atanasova L."/>
            <person name="Karlsson M."/>
            <person name="Huettel B."/>
            <person name="Barry K.W."/>
            <person name="Haridas S."/>
            <person name="Chen C."/>
            <person name="Bauer D."/>
            <person name="Andreopoulos W."/>
            <person name="Pangilinan J."/>
            <person name="LaButti K."/>
            <person name="Riley R."/>
            <person name="Lipzen A."/>
            <person name="Clum A."/>
            <person name="Drula E."/>
            <person name="Henrissat B."/>
            <person name="Kohler A."/>
            <person name="Grigoriev I.V."/>
            <person name="Martin F.M."/>
            <person name="Hacquard S."/>
        </authorList>
    </citation>
    <scope>NUCLEOTIDE SEQUENCE</scope>
    <source>
        <strain evidence="2">MPI-SDFR-AT-0068</strain>
    </source>
</reference>
<dbReference type="EMBL" id="JAGPXF010000003">
    <property type="protein sequence ID" value="KAH7251139.1"/>
    <property type="molecule type" value="Genomic_DNA"/>
</dbReference>
<keyword evidence="1" id="KW-0175">Coiled coil</keyword>
<organism evidence="2 3">
    <name type="scientific">Fusarium tricinctum</name>
    <dbReference type="NCBI Taxonomy" id="61284"/>
    <lineage>
        <taxon>Eukaryota</taxon>
        <taxon>Fungi</taxon>
        <taxon>Dikarya</taxon>
        <taxon>Ascomycota</taxon>
        <taxon>Pezizomycotina</taxon>
        <taxon>Sordariomycetes</taxon>
        <taxon>Hypocreomycetidae</taxon>
        <taxon>Hypocreales</taxon>
        <taxon>Nectriaceae</taxon>
        <taxon>Fusarium</taxon>
        <taxon>Fusarium tricinctum species complex</taxon>
    </lineage>
</organism>
<accession>A0A8K0S2G4</accession>
<evidence type="ECO:0000256" key="1">
    <source>
        <dbReference type="SAM" id="Coils"/>
    </source>
</evidence>
<feature type="coiled-coil region" evidence="1">
    <location>
        <begin position="148"/>
        <end position="217"/>
    </location>
</feature>
<sequence length="350" mass="39928">MTSALWDPEHLLQITHGIRDRCGKVNCFGNAKYNVRCRWDIEEPNRSKIRPLLDRMSQTLPESITTDTLRQLARLCLCSNYHSHQVEIFVSDWQTVINAAVQCNRRMIQAQATEVEPQLPVRTAEVAQLEENLATLRLAYGEQLDLVAKESNEKIAKLNKEAQGHKDDYAAKELAFREMLSYQQAWKDQAAEESKCRRKVEEENAVLRVRLEKVDGQLRDFESVLGDNNKLKGKVALLADECKESRRVAEEEMKKSKDVEQQRADERVLAQSTVQQYQAQLDQERSDCAVLKGRNGVLESAITELQDGIMSCWSHRFWGWMARAKKGGASKSRMASQRGAATEIALKTYA</sequence>
<protein>
    <submittedName>
        <fullName evidence="2">Uncharacterized protein</fullName>
    </submittedName>
</protein>
<evidence type="ECO:0000313" key="2">
    <source>
        <dbReference type="EMBL" id="KAH7251139.1"/>
    </source>
</evidence>
<proteinExistence type="predicted"/>
<evidence type="ECO:0000313" key="3">
    <source>
        <dbReference type="Proteomes" id="UP000813427"/>
    </source>
</evidence>
<name>A0A8K0S2G4_9HYPO</name>
<dbReference type="OrthoDB" id="5068061at2759"/>
<dbReference type="AlphaFoldDB" id="A0A8K0S2G4"/>
<dbReference type="Proteomes" id="UP000813427">
    <property type="component" value="Unassembled WGS sequence"/>
</dbReference>
<keyword evidence="3" id="KW-1185">Reference proteome</keyword>
<gene>
    <name evidence="2" type="ORF">BKA59DRAFT_543022</name>
</gene>